<comment type="caution">
    <text evidence="2">The sequence shown here is derived from an EMBL/GenBank/DDBJ whole genome shotgun (WGS) entry which is preliminary data.</text>
</comment>
<organism evidence="2 3">
    <name type="scientific">Halobacillus locisalis</name>
    <dbReference type="NCBI Taxonomy" id="220753"/>
    <lineage>
        <taxon>Bacteria</taxon>
        <taxon>Bacillati</taxon>
        <taxon>Bacillota</taxon>
        <taxon>Bacilli</taxon>
        <taxon>Bacillales</taxon>
        <taxon>Bacillaceae</taxon>
        <taxon>Halobacillus</taxon>
    </lineage>
</organism>
<dbReference type="InterPro" id="IPR050855">
    <property type="entry name" value="NDM-1-like"/>
</dbReference>
<dbReference type="Gene3D" id="3.60.15.10">
    <property type="entry name" value="Ribonuclease Z/Hydroxyacylglutathione hydrolase-like"/>
    <property type="match status" value="1"/>
</dbReference>
<accession>A0A838CT42</accession>
<protein>
    <submittedName>
        <fullName evidence="2">MBL fold metallo-hydrolase</fullName>
    </submittedName>
</protein>
<sequence length="231" mass="25202">MKVTNVRHLYQLAFIPNLFPVNCYLVEEEDHLTLIDAAMPYSAKAILKTARQIGKPIEKIIITHAHSDHVGALDALTEALPNAEVLMSEREAKLLSGDTSLEKGERNPIKGGVPKNVRTQVSSFLKEGDRVGSLQVVHAPGHTPGMIALFDTRDQSLIVGDAIQTRGGIAVSGDLRLAFPFPAWATWDKQAAIQTAEKLMDLKPSMLAVGHGSLLHDPVEPVNKAIRRAKR</sequence>
<proteinExistence type="predicted"/>
<dbReference type="EMBL" id="JACEFG010000002">
    <property type="protein sequence ID" value="MBA2174935.1"/>
    <property type="molecule type" value="Genomic_DNA"/>
</dbReference>
<dbReference type="InterPro" id="IPR036866">
    <property type="entry name" value="RibonucZ/Hydroxyglut_hydro"/>
</dbReference>
<reference evidence="2 3" key="1">
    <citation type="journal article" date="2004" name="Extremophiles">
        <title>Halobacillus locisalis sp. nov., a halophilic bacterium isolated from a marine solar saltern of the Yellow Sea in Korea.</title>
        <authorList>
            <person name="Yoon J.H."/>
            <person name="Kang K.H."/>
            <person name="Oh T.K."/>
            <person name="Park Y.H."/>
        </authorList>
    </citation>
    <scope>NUCLEOTIDE SEQUENCE [LARGE SCALE GENOMIC DNA]</scope>
    <source>
        <strain evidence="2 3">KCTC 3788</strain>
    </source>
</reference>
<dbReference type="InterPro" id="IPR001279">
    <property type="entry name" value="Metallo-B-lactamas"/>
</dbReference>
<evidence type="ECO:0000259" key="1">
    <source>
        <dbReference type="SMART" id="SM00849"/>
    </source>
</evidence>
<dbReference type="AlphaFoldDB" id="A0A838CT42"/>
<dbReference type="Proteomes" id="UP000571017">
    <property type="component" value="Unassembled WGS sequence"/>
</dbReference>
<keyword evidence="3" id="KW-1185">Reference proteome</keyword>
<dbReference type="PANTHER" id="PTHR42951:SF9">
    <property type="entry name" value="METAL-DEPENDENT HYDROLASE"/>
    <property type="match status" value="1"/>
</dbReference>
<dbReference type="Pfam" id="PF00753">
    <property type="entry name" value="Lactamase_B"/>
    <property type="match status" value="1"/>
</dbReference>
<dbReference type="CDD" id="cd07721">
    <property type="entry name" value="yflN-like_MBL-fold"/>
    <property type="match status" value="1"/>
</dbReference>
<dbReference type="SUPFAM" id="SSF56281">
    <property type="entry name" value="Metallo-hydrolase/oxidoreductase"/>
    <property type="match status" value="1"/>
</dbReference>
<gene>
    <name evidence="2" type="ORF">H0266_08530</name>
</gene>
<evidence type="ECO:0000313" key="2">
    <source>
        <dbReference type="EMBL" id="MBA2174935.1"/>
    </source>
</evidence>
<dbReference type="GO" id="GO:0016787">
    <property type="term" value="F:hydrolase activity"/>
    <property type="evidence" value="ECO:0007669"/>
    <property type="project" value="UniProtKB-KW"/>
</dbReference>
<dbReference type="SMART" id="SM00849">
    <property type="entry name" value="Lactamase_B"/>
    <property type="match status" value="1"/>
</dbReference>
<name>A0A838CT42_9BACI</name>
<keyword evidence="2" id="KW-0378">Hydrolase</keyword>
<dbReference type="RefSeq" id="WP_181471986.1">
    <property type="nucleotide sequence ID" value="NZ_JACEFG010000002.1"/>
</dbReference>
<evidence type="ECO:0000313" key="3">
    <source>
        <dbReference type="Proteomes" id="UP000571017"/>
    </source>
</evidence>
<feature type="domain" description="Metallo-beta-lactamase" evidence="1">
    <location>
        <begin position="20"/>
        <end position="211"/>
    </location>
</feature>
<dbReference type="PANTHER" id="PTHR42951">
    <property type="entry name" value="METALLO-BETA-LACTAMASE DOMAIN-CONTAINING"/>
    <property type="match status" value="1"/>
</dbReference>